<dbReference type="PANTHER" id="PTHR21716:SF68">
    <property type="entry name" value="TRANSPORT PROTEIN YTVI-RELATED"/>
    <property type="match status" value="1"/>
</dbReference>
<evidence type="ECO:0000256" key="4">
    <source>
        <dbReference type="ARBA" id="ARBA00022989"/>
    </source>
</evidence>
<organism evidence="7 8">
    <name type="scientific">Brotonthovivens ammoniilytica</name>
    <dbReference type="NCBI Taxonomy" id="2981725"/>
    <lineage>
        <taxon>Bacteria</taxon>
        <taxon>Bacillati</taxon>
        <taxon>Bacillota</taxon>
        <taxon>Clostridia</taxon>
        <taxon>Lachnospirales</taxon>
        <taxon>Lachnospiraceae</taxon>
        <taxon>Brotonthovivens</taxon>
    </lineage>
</organism>
<feature type="transmembrane region" description="Helical" evidence="6">
    <location>
        <begin position="157"/>
        <end position="179"/>
    </location>
</feature>
<feature type="transmembrane region" description="Helical" evidence="6">
    <location>
        <begin position="234"/>
        <end position="258"/>
    </location>
</feature>
<dbReference type="Proteomes" id="UP001652442">
    <property type="component" value="Unassembled WGS sequence"/>
</dbReference>
<feature type="transmembrane region" description="Helical" evidence="6">
    <location>
        <begin position="62"/>
        <end position="83"/>
    </location>
</feature>
<evidence type="ECO:0000256" key="5">
    <source>
        <dbReference type="ARBA" id="ARBA00023136"/>
    </source>
</evidence>
<comment type="subcellular location">
    <subcellularLocation>
        <location evidence="1">Membrane</location>
        <topology evidence="1">Multi-pass membrane protein</topology>
    </subcellularLocation>
</comment>
<name>A0ABT2TL61_9FIRM</name>
<evidence type="ECO:0000313" key="8">
    <source>
        <dbReference type="Proteomes" id="UP001652442"/>
    </source>
</evidence>
<keyword evidence="8" id="KW-1185">Reference proteome</keyword>
<sequence>MTERRKFILTGIKYTGITLVVFAVLKWLLILVIPFLIAFLLAKWLHPLAVKLQKRWKGAGGVLLIILFALIAVGIGLLIWGIVVSCQQVWQERDAIGGQLMAVWDDCCCRIADATGFEGIDQMGEFLQTKMPDLGGKIEQAAMSQVMNWSAKSMKGFLTVCGIALAAIVSSFLILRDYVQIKARIRKNQWGNWLINIGNVVLHTCGTYIKTQVVVMGIISGVCVGILALCKNPYAVPIGIAIGICDALPFIGTGMIFVPWALVDLLRGEYLLACVYAGAFALCTFLREILEPRIMGNGLSVHPVAVMVSLYVGICVYGLPGVILGPVSLVLIREIGRSSYFSILDN</sequence>
<feature type="transmembrane region" description="Helical" evidence="6">
    <location>
        <begin position="20"/>
        <end position="41"/>
    </location>
</feature>
<comment type="caution">
    <text evidence="7">The sequence shown here is derived from an EMBL/GenBank/DDBJ whole genome shotgun (WGS) entry which is preliminary data.</text>
</comment>
<reference evidence="7 8" key="1">
    <citation type="journal article" date="2021" name="ISME Commun">
        <title>Automated analysis of genomic sequences facilitates high-throughput and comprehensive description of bacteria.</title>
        <authorList>
            <person name="Hitch T.C.A."/>
        </authorList>
    </citation>
    <scope>NUCLEOTIDE SEQUENCE [LARGE SCALE GENOMIC DNA]</scope>
    <source>
        <strain evidence="7 8">Sanger_109</strain>
    </source>
</reference>
<gene>
    <name evidence="7" type="ORF">OCV88_11355</name>
</gene>
<keyword evidence="5 6" id="KW-0472">Membrane</keyword>
<protein>
    <submittedName>
        <fullName evidence="7">AI-2E family transporter</fullName>
    </submittedName>
</protein>
<dbReference type="InterPro" id="IPR002549">
    <property type="entry name" value="AI-2E-like"/>
</dbReference>
<keyword evidence="4 6" id="KW-1133">Transmembrane helix</keyword>
<dbReference type="PANTHER" id="PTHR21716">
    <property type="entry name" value="TRANSMEMBRANE PROTEIN"/>
    <property type="match status" value="1"/>
</dbReference>
<dbReference type="RefSeq" id="WP_158425584.1">
    <property type="nucleotide sequence ID" value="NZ_JAOQJQ010000004.1"/>
</dbReference>
<comment type="similarity">
    <text evidence="2">Belongs to the autoinducer-2 exporter (AI-2E) (TC 2.A.86) family.</text>
</comment>
<evidence type="ECO:0000256" key="6">
    <source>
        <dbReference type="SAM" id="Phobius"/>
    </source>
</evidence>
<evidence type="ECO:0000256" key="2">
    <source>
        <dbReference type="ARBA" id="ARBA00009773"/>
    </source>
</evidence>
<accession>A0ABT2TL61</accession>
<feature type="transmembrane region" description="Helical" evidence="6">
    <location>
        <begin position="310"/>
        <end position="332"/>
    </location>
</feature>
<keyword evidence="3 6" id="KW-0812">Transmembrane</keyword>
<evidence type="ECO:0000313" key="7">
    <source>
        <dbReference type="EMBL" id="MCU6762928.1"/>
    </source>
</evidence>
<feature type="transmembrane region" description="Helical" evidence="6">
    <location>
        <begin position="200"/>
        <end position="228"/>
    </location>
</feature>
<dbReference type="Pfam" id="PF01594">
    <property type="entry name" value="AI-2E_transport"/>
    <property type="match status" value="1"/>
</dbReference>
<evidence type="ECO:0000256" key="3">
    <source>
        <dbReference type="ARBA" id="ARBA00022692"/>
    </source>
</evidence>
<evidence type="ECO:0000256" key="1">
    <source>
        <dbReference type="ARBA" id="ARBA00004141"/>
    </source>
</evidence>
<proteinExistence type="inferred from homology"/>
<dbReference type="EMBL" id="JAOQJQ010000004">
    <property type="protein sequence ID" value="MCU6762928.1"/>
    <property type="molecule type" value="Genomic_DNA"/>
</dbReference>
<feature type="transmembrane region" description="Helical" evidence="6">
    <location>
        <begin position="270"/>
        <end position="290"/>
    </location>
</feature>